<feature type="region of interest" description="Disordered" evidence="1">
    <location>
        <begin position="16"/>
        <end position="40"/>
    </location>
</feature>
<evidence type="ECO:0000313" key="3">
    <source>
        <dbReference type="Proteomes" id="UP000316079"/>
    </source>
</evidence>
<protein>
    <submittedName>
        <fullName evidence="2">Uncharacterized protein</fullName>
    </submittedName>
</protein>
<feature type="region of interest" description="Disordered" evidence="1">
    <location>
        <begin position="112"/>
        <end position="159"/>
    </location>
</feature>
<keyword evidence="3" id="KW-1185">Reference proteome</keyword>
<evidence type="ECO:0000256" key="1">
    <source>
        <dbReference type="SAM" id="MobiDB-lite"/>
    </source>
</evidence>
<dbReference type="AlphaFoldDB" id="A0A553MVW1"/>
<comment type="caution">
    <text evidence="2">The sequence shown here is derived from an EMBL/GenBank/DDBJ whole genome shotgun (WGS) entry which is preliminary data.</text>
</comment>
<evidence type="ECO:0000313" key="2">
    <source>
        <dbReference type="EMBL" id="TRY57298.1"/>
    </source>
</evidence>
<reference evidence="2 3" key="1">
    <citation type="journal article" date="2019" name="Sci. Data">
        <title>Hybrid genome assembly and annotation of Danionella translucida.</title>
        <authorList>
            <person name="Kadobianskyi M."/>
            <person name="Schulze L."/>
            <person name="Schuelke M."/>
            <person name="Judkewitz B."/>
        </authorList>
    </citation>
    <scope>NUCLEOTIDE SEQUENCE [LARGE SCALE GENOMIC DNA]</scope>
    <source>
        <strain evidence="2 3">Bolton</strain>
    </source>
</reference>
<dbReference type="EMBL" id="SRMA01027243">
    <property type="protein sequence ID" value="TRY57298.1"/>
    <property type="molecule type" value="Genomic_DNA"/>
</dbReference>
<dbReference type="STRING" id="623744.A0A553MVW1"/>
<dbReference type="Pfam" id="PF07326">
    <property type="entry name" value="RCS1"/>
    <property type="match status" value="1"/>
</dbReference>
<sequence length="275" mass="30960">MTSSVVTGVWRSHSVLDESEAESSPEAPQQFKKMRSSSSLNSLRMSLRKRLPLKSVQNIGISDNPSWESLQMNQKTNVVLRMTRNAKNSLGNVYQRFQRSRQPRRECLVMTPGTISDGEENDCAGVSQTPKRSTTTPRRTPRSSSQRTPGRTRTPDTSEAAVRMLRGRGTRRQLVRMAALKSPFASPNTNSRRKFDADLDSVSTGLQRLKRLSQAFEDVIGEDDRLQAVEHYRDVLKRGYLKSSSVSRRLTRASTQKQNISSWTGVALTSIRESL</sequence>
<dbReference type="InterPro" id="IPR009932">
    <property type="entry name" value="RCS1"/>
</dbReference>
<dbReference type="PANTHER" id="PTHR35819">
    <property type="entry name" value="PICALM INTERACTING MITOTIC REGULATOR PIMREG"/>
    <property type="match status" value="1"/>
</dbReference>
<dbReference type="OrthoDB" id="9898669at2759"/>
<dbReference type="Proteomes" id="UP000316079">
    <property type="component" value="Unassembled WGS sequence"/>
</dbReference>
<proteinExistence type="predicted"/>
<feature type="compositionally biased region" description="Low complexity" evidence="1">
    <location>
        <begin position="127"/>
        <end position="152"/>
    </location>
</feature>
<name>A0A553MVW1_9TELE</name>
<accession>A0A553MVW1</accession>
<dbReference type="PANTHER" id="PTHR35819:SF1">
    <property type="entry name" value="PROTEIN PIMREG"/>
    <property type="match status" value="1"/>
</dbReference>
<gene>
    <name evidence="2" type="ORF">DNTS_008890</name>
</gene>
<organism evidence="2 3">
    <name type="scientific">Danionella cerebrum</name>
    <dbReference type="NCBI Taxonomy" id="2873325"/>
    <lineage>
        <taxon>Eukaryota</taxon>
        <taxon>Metazoa</taxon>
        <taxon>Chordata</taxon>
        <taxon>Craniata</taxon>
        <taxon>Vertebrata</taxon>
        <taxon>Euteleostomi</taxon>
        <taxon>Actinopterygii</taxon>
        <taxon>Neopterygii</taxon>
        <taxon>Teleostei</taxon>
        <taxon>Ostariophysi</taxon>
        <taxon>Cypriniformes</taxon>
        <taxon>Danionidae</taxon>
        <taxon>Danioninae</taxon>
        <taxon>Danionella</taxon>
    </lineage>
</organism>